<dbReference type="GO" id="GO:0005829">
    <property type="term" value="C:cytosol"/>
    <property type="evidence" value="ECO:0007669"/>
    <property type="project" value="TreeGrafter"/>
</dbReference>
<sequence>MAEDARAARRPDPANIADRAQPHDNTVERAVLAAMLREPATCVDVVIEHFRDPEVFYSHVHRTIFEAIVELHNDPKLKVDLISVAHRLKTMEKLDMIGGEVFLGELYTSIATAVNLDAWCQILRKYATLRRMIDVCSESLLKCYDSDADAAQLVEQIETDIFKVRSEENTNSIVEIKDTIEQEFHALYDLLDGKTEVGIPTGYTQLDKYTGGLKAGEMFVLAARPSIGKTSLALNVIRNLVLPTRSPHPRKVAFFSLEMTEGQIARRLLCTEAGISESVFWNKTFQSSDLTKLTGAVSAFQKAKLFIDPTGGITIAELRAKARRLKMKEDIDAIVIDYLQLMHADGRTDNRQQEVGEISGGIKALAKDLKIPVLVLAQLNREVDKSNGPAGMRPKLAHLRESGTIEQDADIVTFLHRNRDDAKEVSDPNQSVKAEWIVEKNRNGRTGVIELNFFPTRMEFLPAAPYDEEDCPQ</sequence>
<gene>
    <name evidence="14" type="ORF">C8D82_11099</name>
</gene>
<keyword evidence="7 12" id="KW-0067">ATP-binding</keyword>
<evidence type="ECO:0000256" key="3">
    <source>
        <dbReference type="ARBA" id="ARBA00022705"/>
    </source>
</evidence>
<keyword evidence="3 12" id="KW-0235">DNA replication</keyword>
<evidence type="ECO:0000256" key="6">
    <source>
        <dbReference type="ARBA" id="ARBA00022806"/>
    </source>
</evidence>
<dbReference type="GO" id="GO:0016887">
    <property type="term" value="F:ATP hydrolysis activity"/>
    <property type="evidence" value="ECO:0007669"/>
    <property type="project" value="RHEA"/>
</dbReference>
<protein>
    <recommendedName>
        <fullName evidence="11 12">Replicative DNA helicase</fullName>
        <ecNumber evidence="11 12">5.6.2.3</ecNumber>
    </recommendedName>
</protein>
<keyword evidence="9" id="KW-0413">Isomerase</keyword>
<comment type="function">
    <text evidence="12">The main replicative DNA helicase, it participates in initiation and elongation during chromosome replication. Travels ahead of the DNA replisome, separating dsDNA into templates for DNA synthesis. A processive ATP-dependent 5'-3' DNA helicase it has DNA-dependent ATPase activity.</text>
</comment>
<evidence type="ECO:0000313" key="14">
    <source>
        <dbReference type="EMBL" id="PVY42790.1"/>
    </source>
</evidence>
<dbReference type="GO" id="GO:0043139">
    <property type="term" value="F:5'-3' DNA helicase activity"/>
    <property type="evidence" value="ECO:0007669"/>
    <property type="project" value="UniProtKB-EC"/>
</dbReference>
<dbReference type="RefSeq" id="WP_116883701.1">
    <property type="nucleotide sequence ID" value="NZ_CABMMC010000015.1"/>
</dbReference>
<keyword evidence="6 12" id="KW-0347">Helicase</keyword>
<evidence type="ECO:0000256" key="1">
    <source>
        <dbReference type="ARBA" id="ARBA00008428"/>
    </source>
</evidence>
<dbReference type="Pfam" id="PF03796">
    <property type="entry name" value="DnaB_C"/>
    <property type="match status" value="1"/>
</dbReference>
<dbReference type="PANTHER" id="PTHR30153:SF2">
    <property type="entry name" value="REPLICATIVE DNA HELICASE"/>
    <property type="match status" value="1"/>
</dbReference>
<dbReference type="InterPro" id="IPR007694">
    <property type="entry name" value="DNA_helicase_DnaB-like_C"/>
</dbReference>
<evidence type="ECO:0000256" key="11">
    <source>
        <dbReference type="NCBIfam" id="TIGR00665"/>
    </source>
</evidence>
<dbReference type="InterPro" id="IPR027417">
    <property type="entry name" value="P-loop_NTPase"/>
</dbReference>
<dbReference type="SUPFAM" id="SSF52540">
    <property type="entry name" value="P-loop containing nucleoside triphosphate hydrolases"/>
    <property type="match status" value="1"/>
</dbReference>
<dbReference type="AlphaFoldDB" id="A0A2U1B295"/>
<dbReference type="PROSITE" id="PS51199">
    <property type="entry name" value="SF4_HELICASE"/>
    <property type="match status" value="1"/>
</dbReference>
<evidence type="ECO:0000313" key="15">
    <source>
        <dbReference type="Proteomes" id="UP000245959"/>
    </source>
</evidence>
<name>A0A2U1B295_9BACT</name>
<dbReference type="CDD" id="cd00984">
    <property type="entry name" value="DnaB_C"/>
    <property type="match status" value="1"/>
</dbReference>
<dbReference type="OrthoDB" id="9773982at2"/>
<reference evidence="14 15" key="1">
    <citation type="submission" date="2018-04" db="EMBL/GenBank/DDBJ databases">
        <title>Genomic Encyclopedia of Type Strains, Phase IV (KMG-IV): sequencing the most valuable type-strain genomes for metagenomic binning, comparative biology and taxonomic classification.</title>
        <authorList>
            <person name="Goeker M."/>
        </authorList>
    </citation>
    <scope>NUCLEOTIDE SEQUENCE [LARGE SCALE GENOMIC DNA]</scope>
    <source>
        <strain evidence="14 15">DSM 14823</strain>
    </source>
</reference>
<accession>A0A2U1B295</accession>
<evidence type="ECO:0000256" key="2">
    <source>
        <dbReference type="ARBA" id="ARBA00022515"/>
    </source>
</evidence>
<evidence type="ECO:0000256" key="10">
    <source>
        <dbReference type="ARBA" id="ARBA00048954"/>
    </source>
</evidence>
<dbReference type="InterPro" id="IPR007693">
    <property type="entry name" value="DNA_helicase_DnaB-like_N"/>
</dbReference>
<feature type="region of interest" description="Disordered" evidence="13">
    <location>
        <begin position="1"/>
        <end position="21"/>
    </location>
</feature>
<dbReference type="GO" id="GO:0003677">
    <property type="term" value="F:DNA binding"/>
    <property type="evidence" value="ECO:0007669"/>
    <property type="project" value="UniProtKB-UniRule"/>
</dbReference>
<evidence type="ECO:0000256" key="7">
    <source>
        <dbReference type="ARBA" id="ARBA00022840"/>
    </source>
</evidence>
<dbReference type="GO" id="GO:1990077">
    <property type="term" value="C:primosome complex"/>
    <property type="evidence" value="ECO:0007669"/>
    <property type="project" value="UniProtKB-UniRule"/>
</dbReference>
<dbReference type="NCBIfam" id="TIGR00665">
    <property type="entry name" value="DnaB"/>
    <property type="match status" value="1"/>
</dbReference>
<proteinExistence type="inferred from homology"/>
<organism evidence="14 15">
    <name type="scientific">Victivallis vadensis</name>
    <dbReference type="NCBI Taxonomy" id="172901"/>
    <lineage>
        <taxon>Bacteria</taxon>
        <taxon>Pseudomonadati</taxon>
        <taxon>Lentisphaerota</taxon>
        <taxon>Lentisphaeria</taxon>
        <taxon>Victivallales</taxon>
        <taxon>Victivallaceae</taxon>
        <taxon>Victivallis</taxon>
    </lineage>
</organism>
<dbReference type="EMBL" id="QEKH01000010">
    <property type="protein sequence ID" value="PVY42790.1"/>
    <property type="molecule type" value="Genomic_DNA"/>
</dbReference>
<dbReference type="Gene3D" id="1.10.860.10">
    <property type="entry name" value="DNAb Helicase, Chain A"/>
    <property type="match status" value="1"/>
</dbReference>
<feature type="compositionally biased region" description="Basic and acidic residues" evidence="13">
    <location>
        <begin position="1"/>
        <end position="12"/>
    </location>
</feature>
<dbReference type="Gene3D" id="3.40.50.300">
    <property type="entry name" value="P-loop containing nucleotide triphosphate hydrolases"/>
    <property type="match status" value="1"/>
</dbReference>
<evidence type="ECO:0000256" key="13">
    <source>
        <dbReference type="SAM" id="MobiDB-lite"/>
    </source>
</evidence>
<keyword evidence="4 12" id="KW-0547">Nucleotide-binding</keyword>
<dbReference type="SUPFAM" id="SSF48024">
    <property type="entry name" value="N-terminal domain of DnaB helicase"/>
    <property type="match status" value="1"/>
</dbReference>
<dbReference type="GO" id="GO:0006269">
    <property type="term" value="P:DNA replication, synthesis of primer"/>
    <property type="evidence" value="ECO:0007669"/>
    <property type="project" value="UniProtKB-UniRule"/>
</dbReference>
<dbReference type="GeneID" id="78295013"/>
<dbReference type="Pfam" id="PF00772">
    <property type="entry name" value="DnaB"/>
    <property type="match status" value="1"/>
</dbReference>
<comment type="catalytic activity">
    <reaction evidence="10 12">
        <text>ATP + H2O = ADP + phosphate + H(+)</text>
        <dbReference type="Rhea" id="RHEA:13065"/>
        <dbReference type="ChEBI" id="CHEBI:15377"/>
        <dbReference type="ChEBI" id="CHEBI:15378"/>
        <dbReference type="ChEBI" id="CHEBI:30616"/>
        <dbReference type="ChEBI" id="CHEBI:43474"/>
        <dbReference type="ChEBI" id="CHEBI:456216"/>
        <dbReference type="EC" id="5.6.2.3"/>
    </reaction>
</comment>
<evidence type="ECO:0000256" key="9">
    <source>
        <dbReference type="ARBA" id="ARBA00023235"/>
    </source>
</evidence>
<dbReference type="GO" id="GO:0005524">
    <property type="term" value="F:ATP binding"/>
    <property type="evidence" value="ECO:0007669"/>
    <property type="project" value="UniProtKB-UniRule"/>
</dbReference>
<dbReference type="InterPro" id="IPR016136">
    <property type="entry name" value="DNA_helicase_N/primase_C"/>
</dbReference>
<keyword evidence="5 12" id="KW-0378">Hydrolase</keyword>
<evidence type="ECO:0000256" key="5">
    <source>
        <dbReference type="ARBA" id="ARBA00022801"/>
    </source>
</evidence>
<dbReference type="InterPro" id="IPR007692">
    <property type="entry name" value="DNA_helicase_DnaB"/>
</dbReference>
<comment type="caution">
    <text evidence="14">The sequence shown here is derived from an EMBL/GenBank/DDBJ whole genome shotgun (WGS) entry which is preliminary data.</text>
</comment>
<dbReference type="PANTHER" id="PTHR30153">
    <property type="entry name" value="REPLICATIVE DNA HELICASE DNAB"/>
    <property type="match status" value="1"/>
</dbReference>
<dbReference type="InterPro" id="IPR036185">
    <property type="entry name" value="DNA_heli_DnaB-like_N_sf"/>
</dbReference>
<keyword evidence="8 12" id="KW-0238">DNA-binding</keyword>
<comment type="similarity">
    <text evidence="1 12">Belongs to the helicase family. DnaB subfamily.</text>
</comment>
<keyword evidence="2 12" id="KW-0639">Primosome</keyword>
<dbReference type="InterPro" id="IPR003593">
    <property type="entry name" value="AAA+_ATPase"/>
</dbReference>
<evidence type="ECO:0000256" key="12">
    <source>
        <dbReference type="RuleBase" id="RU362085"/>
    </source>
</evidence>
<keyword evidence="15" id="KW-1185">Reference proteome</keyword>
<dbReference type="EC" id="5.6.2.3" evidence="11 12"/>
<dbReference type="Proteomes" id="UP000245959">
    <property type="component" value="Unassembled WGS sequence"/>
</dbReference>
<dbReference type="SMART" id="SM00382">
    <property type="entry name" value="AAA"/>
    <property type="match status" value="1"/>
</dbReference>
<evidence type="ECO:0000256" key="8">
    <source>
        <dbReference type="ARBA" id="ARBA00023125"/>
    </source>
</evidence>
<evidence type="ECO:0000256" key="4">
    <source>
        <dbReference type="ARBA" id="ARBA00022741"/>
    </source>
</evidence>